<comment type="subcellular location">
    <subcellularLocation>
        <location evidence="1">Membrane</location>
        <topology evidence="1">Single-pass type I membrane protein</topology>
    </subcellularLocation>
</comment>
<protein>
    <recommendedName>
        <fullName evidence="3">C-X-C motif chemokine 16</fullName>
    </recommendedName>
    <alternativeName>
        <fullName evidence="12">Transmembrane chemokine CXCL16</fullName>
    </alternativeName>
</protein>
<evidence type="ECO:0000256" key="14">
    <source>
        <dbReference type="SAM" id="Phobius"/>
    </source>
</evidence>
<reference evidence="17" key="1">
    <citation type="submission" date="2025-08" db="UniProtKB">
        <authorList>
            <consortium name="Ensembl"/>
        </authorList>
    </citation>
    <scope>IDENTIFICATION</scope>
</reference>
<evidence type="ECO:0000256" key="11">
    <source>
        <dbReference type="ARBA" id="ARBA00023180"/>
    </source>
</evidence>
<evidence type="ECO:0000256" key="15">
    <source>
        <dbReference type="SAM" id="SignalP"/>
    </source>
</evidence>
<keyword evidence="4" id="KW-0145">Chemotaxis</keyword>
<keyword evidence="7 15" id="KW-0732">Signal</keyword>
<dbReference type="GO" id="GO:0006898">
    <property type="term" value="P:receptor-mediated endocytosis"/>
    <property type="evidence" value="ECO:0007669"/>
    <property type="project" value="InterPro"/>
</dbReference>
<evidence type="ECO:0000313" key="18">
    <source>
        <dbReference type="Proteomes" id="UP000694564"/>
    </source>
</evidence>
<name>A0A8D2BAJ0_SCIVU</name>
<evidence type="ECO:0000256" key="13">
    <source>
        <dbReference type="SAM" id="MobiDB-lite"/>
    </source>
</evidence>
<dbReference type="GO" id="GO:0010818">
    <property type="term" value="P:T cell chemotaxis"/>
    <property type="evidence" value="ECO:0007669"/>
    <property type="project" value="Ensembl"/>
</dbReference>
<dbReference type="InterPro" id="IPR026296">
    <property type="entry name" value="CXCL16"/>
</dbReference>
<keyword evidence="5" id="KW-0202">Cytokine</keyword>
<feature type="signal peptide" evidence="15">
    <location>
        <begin position="1"/>
        <end position="25"/>
    </location>
</feature>
<feature type="transmembrane region" description="Helical" evidence="14">
    <location>
        <begin position="201"/>
        <end position="223"/>
    </location>
</feature>
<dbReference type="PANTHER" id="PTHR14385">
    <property type="entry name" value="CXC CHEMOKINE LIGAND"/>
    <property type="match status" value="1"/>
</dbReference>
<evidence type="ECO:0000256" key="12">
    <source>
        <dbReference type="ARBA" id="ARBA00032815"/>
    </source>
</evidence>
<proteinExistence type="inferred from homology"/>
<evidence type="ECO:0000256" key="4">
    <source>
        <dbReference type="ARBA" id="ARBA00022500"/>
    </source>
</evidence>
<feature type="domain" description="C-X-C motif chemokine 16" evidence="16">
    <location>
        <begin position="23"/>
        <end position="114"/>
    </location>
</feature>
<feature type="chain" id="PRO_5034392807" description="C-X-C motif chemokine 16" evidence="15">
    <location>
        <begin position="26"/>
        <end position="258"/>
    </location>
</feature>
<keyword evidence="11" id="KW-0325">Glycoprotein</keyword>
<dbReference type="GO" id="GO:0071222">
    <property type="term" value="P:cellular response to lipopolysaccharide"/>
    <property type="evidence" value="ECO:0007669"/>
    <property type="project" value="Ensembl"/>
</dbReference>
<feature type="region of interest" description="Disordered" evidence="13">
    <location>
        <begin position="104"/>
        <end position="131"/>
    </location>
</feature>
<evidence type="ECO:0000256" key="5">
    <source>
        <dbReference type="ARBA" id="ARBA00022514"/>
    </source>
</evidence>
<dbReference type="GO" id="GO:0030307">
    <property type="term" value="P:positive regulation of cell growth"/>
    <property type="evidence" value="ECO:0007669"/>
    <property type="project" value="Ensembl"/>
</dbReference>
<keyword evidence="10" id="KW-1015">Disulfide bond</keyword>
<dbReference type="GO" id="GO:0008009">
    <property type="term" value="F:chemokine activity"/>
    <property type="evidence" value="ECO:0007669"/>
    <property type="project" value="Ensembl"/>
</dbReference>
<keyword evidence="9 14" id="KW-0472">Membrane</keyword>
<comment type="similarity">
    <text evidence="2">Belongs to the intercrine alpha (chemokine CxC) family.</text>
</comment>
<dbReference type="Pfam" id="PF20902">
    <property type="entry name" value="CXCL16"/>
    <property type="match status" value="1"/>
</dbReference>
<dbReference type="GO" id="GO:0016020">
    <property type="term" value="C:membrane"/>
    <property type="evidence" value="ECO:0007669"/>
    <property type="project" value="UniProtKB-SubCell"/>
</dbReference>
<dbReference type="GO" id="GO:0005041">
    <property type="term" value="F:low-density lipoprotein particle receptor activity"/>
    <property type="evidence" value="ECO:0007669"/>
    <property type="project" value="Ensembl"/>
</dbReference>
<dbReference type="GO" id="GO:0005044">
    <property type="term" value="F:scavenger receptor activity"/>
    <property type="evidence" value="ECO:0007669"/>
    <property type="project" value="Ensembl"/>
</dbReference>
<dbReference type="InterPro" id="IPR048585">
    <property type="entry name" value="CXCL16_dom"/>
</dbReference>
<evidence type="ECO:0000256" key="10">
    <source>
        <dbReference type="ARBA" id="ARBA00023157"/>
    </source>
</evidence>
<dbReference type="GO" id="GO:0034341">
    <property type="term" value="P:response to type II interferon"/>
    <property type="evidence" value="ECO:0007669"/>
    <property type="project" value="Ensembl"/>
</dbReference>
<accession>A0A8D2BAJ0</accession>
<dbReference type="GeneTree" id="ENSGT00390000002148"/>
<evidence type="ECO:0000256" key="9">
    <source>
        <dbReference type="ARBA" id="ARBA00023136"/>
    </source>
</evidence>
<dbReference type="AlphaFoldDB" id="A0A8D2BAJ0"/>
<gene>
    <name evidence="17" type="primary">CXCL16</name>
</gene>
<dbReference type="GO" id="GO:0034612">
    <property type="term" value="P:response to tumor necrosis factor"/>
    <property type="evidence" value="ECO:0007669"/>
    <property type="project" value="Ensembl"/>
</dbReference>
<evidence type="ECO:0000313" key="17">
    <source>
        <dbReference type="Ensembl" id="ENSSVLP00005013177.1"/>
    </source>
</evidence>
<evidence type="ECO:0000256" key="2">
    <source>
        <dbReference type="ARBA" id="ARBA00010665"/>
    </source>
</evidence>
<evidence type="ECO:0000256" key="3">
    <source>
        <dbReference type="ARBA" id="ARBA00017995"/>
    </source>
</evidence>
<dbReference type="Proteomes" id="UP000694564">
    <property type="component" value="Chromosome 3"/>
</dbReference>
<dbReference type="PANTHER" id="PTHR14385:SF0">
    <property type="entry name" value="C-X-C MOTIF CHEMOKINE 16"/>
    <property type="match status" value="1"/>
</dbReference>
<dbReference type="GO" id="GO:0005615">
    <property type="term" value="C:extracellular space"/>
    <property type="evidence" value="ECO:0007669"/>
    <property type="project" value="UniProtKB-KW"/>
</dbReference>
<reference evidence="17" key="2">
    <citation type="submission" date="2025-09" db="UniProtKB">
        <authorList>
            <consortium name="Ensembl"/>
        </authorList>
    </citation>
    <scope>IDENTIFICATION</scope>
</reference>
<keyword evidence="8 14" id="KW-1133">Transmembrane helix</keyword>
<sequence length="258" mass="28699">MRRGWGRPFLALLFLLALLTLPGDGNEGSVTGNCLCGTRISSNLPPSLQTMDHFRKHLKAYSHCGLYIRFQLPLRNVCGRIQDPWVRELVSCFDRRECGPEHGGNVVNQEHLPFPSTPIPESAGGTSPDMNTPTQMYLPPIQQSTQQFKLPSGALPLDKELTHLNETTTFTVGYGLGTEFKVKENQRLKEEIAGTASEESAMVPVLSLLAIVFILTGVLLYFLCKRRREQSLQGSSGKLDWQLHYTLVTPVSKACTKK</sequence>
<evidence type="ECO:0000256" key="6">
    <source>
        <dbReference type="ARBA" id="ARBA00022692"/>
    </source>
</evidence>
<dbReference type="Ensembl" id="ENSSVLT00005014589.1">
    <property type="protein sequence ID" value="ENSSVLP00005013177.1"/>
    <property type="gene ID" value="ENSSVLG00005010429.1"/>
</dbReference>
<evidence type="ECO:0000256" key="1">
    <source>
        <dbReference type="ARBA" id="ARBA00004479"/>
    </source>
</evidence>
<organism evidence="17 18">
    <name type="scientific">Sciurus vulgaris</name>
    <name type="common">Eurasian red squirrel</name>
    <dbReference type="NCBI Taxonomy" id="55149"/>
    <lineage>
        <taxon>Eukaryota</taxon>
        <taxon>Metazoa</taxon>
        <taxon>Chordata</taxon>
        <taxon>Craniata</taxon>
        <taxon>Vertebrata</taxon>
        <taxon>Euteleostomi</taxon>
        <taxon>Mammalia</taxon>
        <taxon>Eutheria</taxon>
        <taxon>Euarchontoglires</taxon>
        <taxon>Glires</taxon>
        <taxon>Rodentia</taxon>
        <taxon>Sciuromorpha</taxon>
        <taxon>Sciuridae</taxon>
        <taxon>Sciurinae</taxon>
        <taxon>Sciurini</taxon>
        <taxon>Sciurus</taxon>
    </lineage>
</organism>
<evidence type="ECO:0000256" key="8">
    <source>
        <dbReference type="ARBA" id="ARBA00022989"/>
    </source>
</evidence>
<evidence type="ECO:0000256" key="7">
    <source>
        <dbReference type="ARBA" id="ARBA00022729"/>
    </source>
</evidence>
<dbReference type="GO" id="GO:0030335">
    <property type="term" value="P:positive regulation of cell migration"/>
    <property type="evidence" value="ECO:0007669"/>
    <property type="project" value="Ensembl"/>
</dbReference>
<evidence type="ECO:0000259" key="16">
    <source>
        <dbReference type="Pfam" id="PF20902"/>
    </source>
</evidence>
<keyword evidence="18" id="KW-1185">Reference proteome</keyword>
<keyword evidence="6 14" id="KW-0812">Transmembrane</keyword>